<keyword evidence="3" id="KW-1185">Reference proteome</keyword>
<keyword evidence="1" id="KW-1133">Transmembrane helix</keyword>
<evidence type="ECO:0000313" key="3">
    <source>
        <dbReference type="Proteomes" id="UP000239480"/>
    </source>
</evidence>
<evidence type="ECO:0008006" key="4">
    <source>
        <dbReference type="Google" id="ProtNLM"/>
    </source>
</evidence>
<sequence>MTDTSQTSASDTSILAVISPSAPRRAMGIVLLCTLGGLLIYIALARPPANFLLQVFLLLLGGATLTLSEALRRATAGRLELTKEVLRDSSGRIVARIEQVKRVDRGTFANKPSNGFLLRLNDSPDGNHWAPGLWWRLGRRVGVGGITSAAETKALAEILQMIAIERHLAQTGEQSDDSAESS</sequence>
<evidence type="ECO:0000256" key="1">
    <source>
        <dbReference type="SAM" id="Phobius"/>
    </source>
</evidence>
<evidence type="ECO:0000313" key="2">
    <source>
        <dbReference type="EMBL" id="PRY25266.1"/>
    </source>
</evidence>
<protein>
    <recommendedName>
        <fullName evidence="4">PH (Pleckstrin Homology) domain-containing protein</fullName>
    </recommendedName>
</protein>
<keyword evidence="1" id="KW-0472">Membrane</keyword>
<proteinExistence type="predicted"/>
<name>A0A2T0RVP0_9RHOB</name>
<reference evidence="2 3" key="1">
    <citation type="submission" date="2018-03" db="EMBL/GenBank/DDBJ databases">
        <title>Genomic Encyclopedia of Archaeal and Bacterial Type Strains, Phase II (KMG-II): from individual species to whole genera.</title>
        <authorList>
            <person name="Goeker M."/>
        </authorList>
    </citation>
    <scope>NUCLEOTIDE SEQUENCE [LARGE SCALE GENOMIC DNA]</scope>
    <source>
        <strain evidence="2 3">DSM 29328</strain>
    </source>
</reference>
<keyword evidence="1" id="KW-0812">Transmembrane</keyword>
<dbReference type="EMBL" id="PVTD01000002">
    <property type="protein sequence ID" value="PRY25266.1"/>
    <property type="molecule type" value="Genomic_DNA"/>
</dbReference>
<feature type="transmembrane region" description="Helical" evidence="1">
    <location>
        <begin position="26"/>
        <end position="45"/>
    </location>
</feature>
<dbReference type="Proteomes" id="UP000239480">
    <property type="component" value="Unassembled WGS sequence"/>
</dbReference>
<comment type="caution">
    <text evidence="2">The sequence shown here is derived from an EMBL/GenBank/DDBJ whole genome shotgun (WGS) entry which is preliminary data.</text>
</comment>
<feature type="transmembrane region" description="Helical" evidence="1">
    <location>
        <begin position="51"/>
        <end position="71"/>
    </location>
</feature>
<gene>
    <name evidence="2" type="ORF">CLV78_102443</name>
</gene>
<organism evidence="2 3">
    <name type="scientific">Aliiruegeria haliotis</name>
    <dbReference type="NCBI Taxonomy" id="1280846"/>
    <lineage>
        <taxon>Bacteria</taxon>
        <taxon>Pseudomonadati</taxon>
        <taxon>Pseudomonadota</taxon>
        <taxon>Alphaproteobacteria</taxon>
        <taxon>Rhodobacterales</taxon>
        <taxon>Roseobacteraceae</taxon>
        <taxon>Aliiruegeria</taxon>
    </lineage>
</organism>
<dbReference type="AlphaFoldDB" id="A0A2T0RVP0"/>
<dbReference type="RefSeq" id="WP_245924869.1">
    <property type="nucleotide sequence ID" value="NZ_PVTD01000002.1"/>
</dbReference>
<accession>A0A2T0RVP0</accession>